<sequence length="234" mass="26360">MLSLHGIKNGKEMKLLIKSCLAVALFAGICLAGCKEKDMSMKMNNPRNIRGVISYKRSFGDLNDVQLATAKKIGIRPISTREEAEEMKDRLIEIAACERYGLDSLTHSIPYLIPQASALLDTIGVNFLDSLENKGLNPNKIIVTSVTRTKDDVKRLRRTNGNASLNSCHFYGTTFDVSWKRFEKVEDPDGRPMQDVSSDTLKLVLSEVLRDLRKADRCYVKYELKQGCFHITAR</sequence>
<dbReference type="AlphaFoldDB" id="B5D246"/>
<evidence type="ECO:0000313" key="1">
    <source>
        <dbReference type="EMBL" id="EDY94639.1"/>
    </source>
</evidence>
<reference evidence="1 2" key="2">
    <citation type="submission" date="2008-08" db="EMBL/GenBank/DDBJ databases">
        <authorList>
            <person name="Fulton L."/>
            <person name="Clifton S."/>
            <person name="Fulton B."/>
            <person name="Xu J."/>
            <person name="Minx P."/>
            <person name="Pepin K.H."/>
            <person name="Johnson M."/>
            <person name="Thiruvilangam P."/>
            <person name="Bhonagiri V."/>
            <person name="Nash W.E."/>
            <person name="Mardis E.R."/>
            <person name="Wilson R.K."/>
        </authorList>
    </citation>
    <scope>NUCLEOTIDE SEQUENCE [LARGE SCALE GENOMIC DNA]</scope>
    <source>
        <strain evidence="2">DSM 17135 / JCM 12973 / M2</strain>
    </source>
</reference>
<name>B5D246_PHOPM</name>
<comment type="caution">
    <text evidence="1">The sequence shown here is derived from an EMBL/GenBank/DDBJ whole genome shotgun (WGS) entry which is preliminary data.</text>
</comment>
<accession>B5D246</accession>
<reference evidence="1 2" key="1">
    <citation type="submission" date="2008-08" db="EMBL/GenBank/DDBJ databases">
        <title>Draft genome sequence of Bacteroides plebeius (DSM 17135).</title>
        <authorList>
            <person name="Sudarsanam P."/>
            <person name="Ley R."/>
            <person name="Guruge J."/>
            <person name="Turnbaugh P.J."/>
            <person name="Mahowald M."/>
            <person name="Liep D."/>
            <person name="Gordon J."/>
        </authorList>
    </citation>
    <scope>NUCLEOTIDE SEQUENCE [LARGE SCALE GENOMIC DNA]</scope>
    <source>
        <strain evidence="2">DSM 17135 / JCM 12973 / M2</strain>
    </source>
</reference>
<evidence type="ECO:0000313" key="2">
    <source>
        <dbReference type="Proteomes" id="UP000003452"/>
    </source>
</evidence>
<dbReference type="EMBL" id="ABQC02000023">
    <property type="protein sequence ID" value="EDY94639.1"/>
    <property type="molecule type" value="Genomic_DNA"/>
</dbReference>
<dbReference type="HOGENOM" id="CLU_070052_1_0_10"/>
<protein>
    <submittedName>
        <fullName evidence="1">Uncharacterized protein</fullName>
    </submittedName>
</protein>
<dbReference type="eggNOG" id="ENOG502ZX6Q">
    <property type="taxonomic scope" value="Bacteria"/>
</dbReference>
<dbReference type="Pfam" id="PF18979">
    <property type="entry name" value="DUF5715"/>
    <property type="match status" value="1"/>
</dbReference>
<dbReference type="Proteomes" id="UP000003452">
    <property type="component" value="Unassembled WGS sequence"/>
</dbReference>
<gene>
    <name evidence="1" type="ORF">BACPLE_03049</name>
</gene>
<dbReference type="InterPro" id="IPR043769">
    <property type="entry name" value="DUF5715"/>
</dbReference>
<proteinExistence type="predicted"/>
<organism evidence="1 2">
    <name type="scientific">Phocaeicola plebeius (strain DSM 17135 / JCM 12973 / CCUG 54634 / M2)</name>
    <name type="common">Bacteroides plebeius</name>
    <dbReference type="NCBI Taxonomy" id="484018"/>
    <lineage>
        <taxon>Bacteria</taxon>
        <taxon>Pseudomonadati</taxon>
        <taxon>Bacteroidota</taxon>
        <taxon>Bacteroidia</taxon>
        <taxon>Bacteroidales</taxon>
        <taxon>Bacteroidaceae</taxon>
        <taxon>Phocaeicola</taxon>
    </lineage>
</organism>